<feature type="region of interest" description="Disordered" evidence="1">
    <location>
        <begin position="20"/>
        <end position="54"/>
    </location>
</feature>
<protein>
    <submittedName>
        <fullName evidence="2">Uncharacterized protein</fullName>
    </submittedName>
</protein>
<proteinExistence type="predicted"/>
<reference evidence="2" key="2">
    <citation type="submission" date="2013-12" db="EMBL/GenBank/DDBJ databases">
        <authorList>
            <person name="Mihasan M."/>
            <person name="Brandsch R."/>
        </authorList>
    </citation>
    <scope>NUCLEOTIDE SEQUENCE</scope>
    <source>
        <strain evidence="2">ATCC 49919</strain>
        <plasmid evidence="2">pAO1</plasmid>
    </source>
</reference>
<keyword evidence="2" id="KW-0614">Plasmid</keyword>
<geneLocation type="plasmid" evidence="2">
    <name>pAO1</name>
</geneLocation>
<feature type="compositionally biased region" description="Polar residues" evidence="1">
    <location>
        <begin position="101"/>
        <end position="111"/>
    </location>
</feature>
<accession>Q8GAF3</accession>
<feature type="region of interest" description="Disordered" evidence="1">
    <location>
        <begin position="92"/>
        <end position="111"/>
    </location>
</feature>
<evidence type="ECO:0000313" key="2">
    <source>
        <dbReference type="EMBL" id="CAD47978.1"/>
    </source>
</evidence>
<organism evidence="2">
    <name type="scientific">Paenarthrobacter nicotinovorans</name>
    <name type="common">Arthrobacter nicotinovorans</name>
    <dbReference type="NCBI Taxonomy" id="29320"/>
    <lineage>
        <taxon>Bacteria</taxon>
        <taxon>Bacillati</taxon>
        <taxon>Actinomycetota</taxon>
        <taxon>Actinomycetes</taxon>
        <taxon>Micrococcales</taxon>
        <taxon>Micrococcaceae</taxon>
        <taxon>Paenarthrobacter</taxon>
    </lineage>
</organism>
<evidence type="ECO:0000256" key="1">
    <source>
        <dbReference type="SAM" id="MobiDB-lite"/>
    </source>
</evidence>
<dbReference type="AlphaFoldDB" id="Q8GAF3"/>
<sequence>MSPNTLDRTTTKHRMALHGVARPSAHKDNPPYSLSFYGRDESPRTPRISRQHAAGSCISPSRALPAFSLARRHAALPACKPAFCQYVSGTSGGSPFPRFSRSWSTPRNAAI</sequence>
<reference evidence="2" key="1">
    <citation type="journal article" date="2003" name="J. Bacteriol.">
        <title>Sequence of the 165-kilobase catabolic plasmid pAO1 from Arthrobacter nicotinovorans and identification of a pAO1-dependent nicotine uptake system.</title>
        <authorList>
            <person name="Igloi G.L."/>
            <person name="Brandsch R."/>
        </authorList>
    </citation>
    <scope>NUCLEOTIDE SEQUENCE [LARGE SCALE GENOMIC DNA]</scope>
    <source>
        <strain evidence="2">ATCC 49919</strain>
        <plasmid evidence="2">pAO1</plasmid>
    </source>
</reference>
<name>Q8GAF3_PAENI</name>
<dbReference type="EMBL" id="AJ507836">
    <property type="protein sequence ID" value="CAD47978.1"/>
    <property type="molecule type" value="Genomic_DNA"/>
</dbReference>